<feature type="transmembrane region" description="Helical" evidence="6">
    <location>
        <begin position="410"/>
        <end position="434"/>
    </location>
</feature>
<keyword evidence="5 6" id="KW-0472">Membrane</keyword>
<evidence type="ECO:0000256" key="2">
    <source>
        <dbReference type="ARBA" id="ARBA00022448"/>
    </source>
</evidence>
<dbReference type="InterPro" id="IPR037272">
    <property type="entry name" value="SNS_sf"/>
</dbReference>
<dbReference type="CDD" id="cd10336">
    <property type="entry name" value="SLC6sbd_Tyt1-Like"/>
    <property type="match status" value="1"/>
</dbReference>
<dbReference type="PROSITE" id="PS50267">
    <property type="entry name" value="NA_NEUROTRAN_SYMP_3"/>
    <property type="match status" value="1"/>
</dbReference>
<accession>A0A847UCP7</accession>
<feature type="transmembrane region" description="Helical" evidence="6">
    <location>
        <begin position="300"/>
        <end position="325"/>
    </location>
</feature>
<keyword evidence="4 6" id="KW-1133">Transmembrane helix</keyword>
<dbReference type="PANTHER" id="PTHR42948:SF1">
    <property type="entry name" value="TRANSPORTER"/>
    <property type="match status" value="1"/>
</dbReference>
<gene>
    <name evidence="7" type="ORF">GOC74_13285</name>
</gene>
<feature type="transmembrane region" description="Helical" evidence="6">
    <location>
        <begin position="12"/>
        <end position="31"/>
    </location>
</feature>
<evidence type="ECO:0000313" key="7">
    <source>
        <dbReference type="EMBL" id="NLV10899.1"/>
    </source>
</evidence>
<protein>
    <submittedName>
        <fullName evidence="7">Sodium-dependent transporter</fullName>
    </submittedName>
</protein>
<feature type="transmembrane region" description="Helical" evidence="6">
    <location>
        <begin position="169"/>
        <end position="191"/>
    </location>
</feature>
<evidence type="ECO:0000256" key="4">
    <source>
        <dbReference type="ARBA" id="ARBA00022989"/>
    </source>
</evidence>
<feature type="transmembrane region" description="Helical" evidence="6">
    <location>
        <begin position="211"/>
        <end position="237"/>
    </location>
</feature>
<dbReference type="NCBIfam" id="NF037979">
    <property type="entry name" value="Na_transp"/>
    <property type="match status" value="1"/>
</dbReference>
<name>A0A847UCP7_9EURY</name>
<feature type="transmembrane region" description="Helical" evidence="6">
    <location>
        <begin position="84"/>
        <end position="102"/>
    </location>
</feature>
<organism evidence="7 8">
    <name type="scientific">Halomicrobium mukohataei</name>
    <dbReference type="NCBI Taxonomy" id="57705"/>
    <lineage>
        <taxon>Archaea</taxon>
        <taxon>Methanobacteriati</taxon>
        <taxon>Methanobacteriota</taxon>
        <taxon>Stenosarchaea group</taxon>
        <taxon>Halobacteria</taxon>
        <taxon>Halobacteriales</taxon>
        <taxon>Haloarculaceae</taxon>
        <taxon>Halomicrobium</taxon>
    </lineage>
</organism>
<dbReference type="PANTHER" id="PTHR42948">
    <property type="entry name" value="TRANSPORTER"/>
    <property type="match status" value="1"/>
</dbReference>
<dbReference type="InterPro" id="IPR047218">
    <property type="entry name" value="YocR/YhdH-like"/>
</dbReference>
<feature type="transmembrane region" description="Helical" evidence="6">
    <location>
        <begin position="368"/>
        <end position="389"/>
    </location>
</feature>
<dbReference type="RefSeq" id="WP_170094540.1">
    <property type="nucleotide sequence ID" value="NZ_WOYG01000001.1"/>
</dbReference>
<dbReference type="EMBL" id="WOYG01000001">
    <property type="protein sequence ID" value="NLV10899.1"/>
    <property type="molecule type" value="Genomic_DNA"/>
</dbReference>
<comment type="caution">
    <text evidence="7">The sequence shown here is derived from an EMBL/GenBank/DDBJ whole genome shotgun (WGS) entry which is preliminary data.</text>
</comment>
<dbReference type="InterPro" id="IPR000175">
    <property type="entry name" value="Na/ntran_symport"/>
</dbReference>
<evidence type="ECO:0000256" key="6">
    <source>
        <dbReference type="SAM" id="Phobius"/>
    </source>
</evidence>
<dbReference type="GO" id="GO:0016020">
    <property type="term" value="C:membrane"/>
    <property type="evidence" value="ECO:0007669"/>
    <property type="project" value="UniProtKB-SubCell"/>
</dbReference>
<dbReference type="OrthoDB" id="99721at2157"/>
<keyword evidence="2" id="KW-0813">Transport</keyword>
<comment type="subcellular location">
    <subcellularLocation>
        <location evidence="1">Membrane</location>
        <topology evidence="1">Multi-pass membrane protein</topology>
    </subcellularLocation>
</comment>
<evidence type="ECO:0000313" key="8">
    <source>
        <dbReference type="Proteomes" id="UP000608662"/>
    </source>
</evidence>
<feature type="transmembrane region" description="Helical" evidence="6">
    <location>
        <begin position="138"/>
        <end position="157"/>
    </location>
</feature>
<dbReference type="SUPFAM" id="SSF161070">
    <property type="entry name" value="SNF-like"/>
    <property type="match status" value="1"/>
</dbReference>
<sequence>MAERATWTTRIGFLVAAIGSAVGLGNIWQFPFKTGANGGSSFLVFYLIAVVAIGFPALLGEFVLGRRTRLNAIDAFGELGHRQWRIVGALGVATGFWILSYYNVVGGWVMRYIVGSATGAYFDAPAEYFGAVSAGPEAIAAQALFVLVVVGIVALGVEDGIEKATKVMVPSIVLLMLAMAVWALTLEGGAGGYEYFLSPDLDTLLANASTAIPFAVSQAFFTLSLGMAIMVTFSSYVGNDDNLAVDGGIIVGTNTLIGVLAGLVVFPVLFANGIDPATSGPSAIFIAMASGFAELPAGRLLGVVFFGVVLIAALSSAISLLEVSVSWATDNYDVGRVPLAAGLGIGLFVLGLPSAWDTAWLTWFDNLAYQLLLPVSVLFAMLFVGWVLGDEALTEIRQGMSGMDWFGPTWLWTVRIVVVAGVAATLVLGLRTLFVEGAIVPPV</sequence>
<dbReference type="PRINTS" id="PR00176">
    <property type="entry name" value="NANEUSMPORT"/>
</dbReference>
<feature type="transmembrane region" description="Helical" evidence="6">
    <location>
        <begin position="43"/>
        <end position="64"/>
    </location>
</feature>
<keyword evidence="3 6" id="KW-0812">Transmembrane</keyword>
<dbReference type="Pfam" id="PF00209">
    <property type="entry name" value="SNF"/>
    <property type="match status" value="2"/>
</dbReference>
<evidence type="ECO:0000256" key="1">
    <source>
        <dbReference type="ARBA" id="ARBA00004141"/>
    </source>
</evidence>
<proteinExistence type="predicted"/>
<reference evidence="7" key="1">
    <citation type="submission" date="2019-12" db="EMBL/GenBank/DDBJ databases">
        <title>Whole-genome sequence of Halomicrobium mukohataei pws1.</title>
        <authorList>
            <person name="Verma D.K."/>
            <person name="Gopal K."/>
            <person name="Prasad E.S."/>
        </authorList>
    </citation>
    <scope>NUCLEOTIDE SEQUENCE</scope>
    <source>
        <strain evidence="7">Pws1</strain>
    </source>
</reference>
<dbReference type="Proteomes" id="UP000608662">
    <property type="component" value="Unassembled WGS sequence"/>
</dbReference>
<evidence type="ECO:0000256" key="5">
    <source>
        <dbReference type="ARBA" id="ARBA00023136"/>
    </source>
</evidence>
<evidence type="ECO:0000256" key="3">
    <source>
        <dbReference type="ARBA" id="ARBA00022692"/>
    </source>
</evidence>
<dbReference type="AlphaFoldDB" id="A0A847UCP7"/>
<feature type="transmembrane region" description="Helical" evidence="6">
    <location>
        <begin position="249"/>
        <end position="270"/>
    </location>
</feature>
<feature type="transmembrane region" description="Helical" evidence="6">
    <location>
        <begin position="337"/>
        <end position="356"/>
    </location>
</feature>